<dbReference type="STRING" id="4955.A0A1G4MJ40"/>
<dbReference type="CDD" id="cd00590">
    <property type="entry name" value="RRM_SF"/>
    <property type="match status" value="1"/>
</dbReference>
<sequence>MTVPESSEVQDLANRLTDVVITNNEAGTTTPTQEVANAEEDELSKSSTPTSNLSQLEQLANTNVLTLRVKWSDNLVMDYKKTELLNKLHELIHSRRGFAVNPSVIENYEHLSDKGRLAVMEENQGVYIYESGTEEFAKSYEDDEDANWFYDFVIQSQFKSWQDLEVVRDNAIELLEESGSVMKWSVSVNPHALTHPGNLYIRGIPKDLTVDDLVPVFAKFGPVISMKLICDSNTGESLGYGFLSYPLGSQASLCIKELNGNMMNGSPLFINYHVERKERERIHWDHIKEDNDDERFRGVFIGNLPTNDSDGKLITPEDVISKFKGILNADKDDLDIISYYFPKRNSKSDIEYKDEDDERDNIETCESQHEESPLKGYGFIKFASHDQALKAIDKFNDMEWLENKLVVNKAVQTKPHHHHHYHGHNRRQSDRSLSSRQSSLTNIPFYTPYGAPQGGFGYFPAPSNGGYGMTIPASGEAVPSELGNDHSPVSSPSPRHSYLPTPQLPVYGGPPSLSHTPESTSAPSSRNGSIFNVQQQGGMVTPTPFLLPIPTKDQQESNLYVKHLPLSWRDDDLYHFYEKFGEIISAKIITVGGSKNEEASSQKSKKQDELPMGTSKGYGFVCFKNPLDASRAMMITDRYQVDENHTLYVSFAQKRAKSISNGDSMSPMVNSRPTSRKNSYHGYNGGQDMLGNYNPKFLNAMFQQQGGRKSFSRPRGSWPLTMGVPIAPPHAVQFVPPFVAPAQFQAMQDSPIDEGDHSGGPLDASVGKEKQFTN</sequence>
<keyword evidence="1 2" id="KW-0694">RNA-binding</keyword>
<dbReference type="InterPro" id="IPR012677">
    <property type="entry name" value="Nucleotide-bd_a/b_plait_sf"/>
</dbReference>
<dbReference type="PROSITE" id="PS50102">
    <property type="entry name" value="RRM"/>
    <property type="match status" value="3"/>
</dbReference>
<feature type="domain" description="RRM" evidence="4">
    <location>
        <begin position="297"/>
        <end position="412"/>
    </location>
</feature>
<dbReference type="AlphaFoldDB" id="A0A1G4MJ40"/>
<proteinExistence type="predicted"/>
<evidence type="ECO:0000313" key="5">
    <source>
        <dbReference type="EMBL" id="SCW03882.1"/>
    </source>
</evidence>
<dbReference type="PANTHER" id="PTHR48027">
    <property type="entry name" value="HETEROGENEOUS NUCLEAR RIBONUCLEOPROTEIN 87F-RELATED"/>
    <property type="match status" value="1"/>
</dbReference>
<dbReference type="OrthoDB" id="6159137at2759"/>
<feature type="region of interest" description="Disordered" evidence="3">
    <location>
        <begin position="412"/>
        <end position="437"/>
    </location>
</feature>
<evidence type="ECO:0000256" key="2">
    <source>
        <dbReference type="PROSITE-ProRule" id="PRU00176"/>
    </source>
</evidence>
<dbReference type="SUPFAM" id="SSF54928">
    <property type="entry name" value="RNA-binding domain, RBD"/>
    <property type="match status" value="3"/>
</dbReference>
<feature type="compositionally biased region" description="Polar residues" evidence="3">
    <location>
        <begin position="513"/>
        <end position="530"/>
    </location>
</feature>
<dbReference type="InterPro" id="IPR000504">
    <property type="entry name" value="RRM_dom"/>
</dbReference>
<evidence type="ECO:0000256" key="1">
    <source>
        <dbReference type="ARBA" id="ARBA00022884"/>
    </source>
</evidence>
<dbReference type="InterPro" id="IPR035979">
    <property type="entry name" value="RBD_domain_sf"/>
</dbReference>
<dbReference type="InterPro" id="IPR052462">
    <property type="entry name" value="SLIRP/GR-RBP-like"/>
</dbReference>
<dbReference type="Pfam" id="PF00076">
    <property type="entry name" value="RRM_1"/>
    <property type="match status" value="2"/>
</dbReference>
<feature type="region of interest" description="Disordered" evidence="3">
    <location>
        <begin position="470"/>
        <end position="530"/>
    </location>
</feature>
<dbReference type="Proteomes" id="UP000190831">
    <property type="component" value="Chromosome H"/>
</dbReference>
<evidence type="ECO:0000259" key="4">
    <source>
        <dbReference type="PROSITE" id="PS50102"/>
    </source>
</evidence>
<accession>A0A1G4MJ40</accession>
<keyword evidence="6" id="KW-1185">Reference proteome</keyword>
<feature type="domain" description="RRM" evidence="4">
    <location>
        <begin position="557"/>
        <end position="654"/>
    </location>
</feature>
<organism evidence="5 6">
    <name type="scientific">Lachancea fermentati</name>
    <name type="common">Zygosaccharomyces fermentati</name>
    <dbReference type="NCBI Taxonomy" id="4955"/>
    <lineage>
        <taxon>Eukaryota</taxon>
        <taxon>Fungi</taxon>
        <taxon>Dikarya</taxon>
        <taxon>Ascomycota</taxon>
        <taxon>Saccharomycotina</taxon>
        <taxon>Saccharomycetes</taxon>
        <taxon>Saccharomycetales</taxon>
        <taxon>Saccharomycetaceae</taxon>
        <taxon>Lachancea</taxon>
    </lineage>
</organism>
<reference evidence="5 6" key="1">
    <citation type="submission" date="2016-03" db="EMBL/GenBank/DDBJ databases">
        <authorList>
            <person name="Devillers H."/>
        </authorList>
    </citation>
    <scope>NUCLEOTIDE SEQUENCE [LARGE SCALE GENOMIC DNA]</scope>
    <source>
        <strain evidence="5">CBS 6772</strain>
    </source>
</reference>
<dbReference type="OMA" id="INYHVER"/>
<dbReference type="EMBL" id="LT598491">
    <property type="protein sequence ID" value="SCW03882.1"/>
    <property type="molecule type" value="Genomic_DNA"/>
</dbReference>
<feature type="domain" description="RRM" evidence="4">
    <location>
        <begin position="197"/>
        <end position="275"/>
    </location>
</feature>
<gene>
    <name evidence="5" type="ORF">LAFE_0H01112G</name>
</gene>
<dbReference type="Gene3D" id="3.30.70.330">
    <property type="match status" value="3"/>
</dbReference>
<evidence type="ECO:0000256" key="3">
    <source>
        <dbReference type="SAM" id="MobiDB-lite"/>
    </source>
</evidence>
<evidence type="ECO:0000313" key="6">
    <source>
        <dbReference type="Proteomes" id="UP000190831"/>
    </source>
</evidence>
<dbReference type="SMART" id="SM00360">
    <property type="entry name" value="RRM"/>
    <property type="match status" value="3"/>
</dbReference>
<feature type="region of interest" description="Disordered" evidence="3">
    <location>
        <begin position="748"/>
        <end position="774"/>
    </location>
</feature>
<feature type="compositionally biased region" description="Basic residues" evidence="3">
    <location>
        <begin position="414"/>
        <end position="426"/>
    </location>
</feature>
<protein>
    <submittedName>
        <fullName evidence="5">LAFE_0H01112g1_1</fullName>
    </submittedName>
</protein>
<dbReference type="GO" id="GO:0003723">
    <property type="term" value="F:RNA binding"/>
    <property type="evidence" value="ECO:0007669"/>
    <property type="project" value="UniProtKB-UniRule"/>
</dbReference>
<name>A0A1G4MJ40_LACFM</name>
<feature type="region of interest" description="Disordered" evidence="3">
    <location>
        <begin position="351"/>
        <end position="370"/>
    </location>
</feature>